<name>A0A9X4KRN8_9BACL</name>
<gene>
    <name evidence="1" type="ORF">OMP40_11540</name>
</gene>
<keyword evidence="2" id="KW-1185">Reference proteome</keyword>
<accession>A0A9X4KRN8</accession>
<proteinExistence type="predicted"/>
<sequence>MSWLAETANSSGRLPEAIETFSLRLYSLASAVQSCTTLMPSRFSYSRYQTLLSMLSPFG</sequence>
<organism evidence="1 2">
    <name type="scientific">Cohnella rhizosphaerae</name>
    <dbReference type="NCBI Taxonomy" id="1457232"/>
    <lineage>
        <taxon>Bacteria</taxon>
        <taxon>Bacillati</taxon>
        <taxon>Bacillota</taxon>
        <taxon>Bacilli</taxon>
        <taxon>Bacillales</taxon>
        <taxon>Paenibacillaceae</taxon>
        <taxon>Cohnella</taxon>
    </lineage>
</organism>
<evidence type="ECO:0000313" key="1">
    <source>
        <dbReference type="EMBL" id="MDG0809901.1"/>
    </source>
</evidence>
<protein>
    <submittedName>
        <fullName evidence="1">Uncharacterized protein</fullName>
    </submittedName>
</protein>
<evidence type="ECO:0000313" key="2">
    <source>
        <dbReference type="Proteomes" id="UP001153404"/>
    </source>
</evidence>
<dbReference type="Proteomes" id="UP001153404">
    <property type="component" value="Unassembled WGS sequence"/>
</dbReference>
<comment type="caution">
    <text evidence="1">The sequence shown here is derived from an EMBL/GenBank/DDBJ whole genome shotgun (WGS) entry which is preliminary data.</text>
</comment>
<dbReference type="AlphaFoldDB" id="A0A9X4KRN8"/>
<dbReference type="RefSeq" id="WP_277531443.1">
    <property type="nucleotide sequence ID" value="NZ_JAPDIA010000003.1"/>
</dbReference>
<reference evidence="1" key="1">
    <citation type="submission" date="2022-10" db="EMBL/GenBank/DDBJ databases">
        <title>Comparative genomic analysis of Cohnella hashimotonis sp. nov., isolated from the International Space Station.</title>
        <authorList>
            <person name="Simpson A."/>
            <person name="Venkateswaran K."/>
        </authorList>
    </citation>
    <scope>NUCLEOTIDE SEQUENCE</scope>
    <source>
        <strain evidence="1">DSM 28161</strain>
    </source>
</reference>
<dbReference type="EMBL" id="JAPDIA010000003">
    <property type="protein sequence ID" value="MDG0809901.1"/>
    <property type="molecule type" value="Genomic_DNA"/>
</dbReference>